<evidence type="ECO:0000256" key="2">
    <source>
        <dbReference type="ARBA" id="ARBA00023125"/>
    </source>
</evidence>
<evidence type="ECO:0000259" key="5">
    <source>
        <dbReference type="PROSITE" id="PS51077"/>
    </source>
</evidence>
<evidence type="ECO:0000259" key="6">
    <source>
        <dbReference type="PROSITE" id="PS51078"/>
    </source>
</evidence>
<dbReference type="GO" id="GO:0045892">
    <property type="term" value="P:negative regulation of DNA-templated transcription"/>
    <property type="evidence" value="ECO:0007669"/>
    <property type="project" value="TreeGrafter"/>
</dbReference>
<dbReference type="GO" id="GO:0003700">
    <property type="term" value="F:DNA-binding transcription factor activity"/>
    <property type="evidence" value="ECO:0007669"/>
    <property type="project" value="TreeGrafter"/>
</dbReference>
<dbReference type="PROSITE" id="PS51077">
    <property type="entry name" value="HTH_ICLR"/>
    <property type="match status" value="1"/>
</dbReference>
<dbReference type="SMART" id="SM00346">
    <property type="entry name" value="HTH_ICLR"/>
    <property type="match status" value="1"/>
</dbReference>
<dbReference type="AlphaFoldDB" id="A0A4Y8JY26"/>
<dbReference type="CDD" id="cd00090">
    <property type="entry name" value="HTH_ARSR"/>
    <property type="match status" value="1"/>
</dbReference>
<sequence length="280" mass="28515">MSGAIEPAPNEPGANDEPGANEPGARESGTDASGANGESEPGTSTSRSAAKSAPHSQTLSRGIRVLEILAESDQAMSIADVAAALGVHRSIAYRILRTLEDHGVVLRDAAGTMRLGPRMAALARGVARGLQTAALPELTNVANELGMTAFVAVLDREEVVTLVSVEPRQAPATVAQRPGTRHPLGRGAPGIAIQSLLTADQWAHLGTEARRDETAAARTRGFATSHDEVIPGLASVAVPLFVPGEAPAALAVVYLASGQSAAGIGARLVTAAASIAADLR</sequence>
<dbReference type="OrthoDB" id="156285at2"/>
<dbReference type="Gene3D" id="1.10.10.10">
    <property type="entry name" value="Winged helix-like DNA-binding domain superfamily/Winged helix DNA-binding domain"/>
    <property type="match status" value="1"/>
</dbReference>
<dbReference type="Pfam" id="PF01614">
    <property type="entry name" value="IclR_C"/>
    <property type="match status" value="1"/>
</dbReference>
<feature type="region of interest" description="Disordered" evidence="4">
    <location>
        <begin position="1"/>
        <end position="57"/>
    </location>
</feature>
<evidence type="ECO:0000313" key="8">
    <source>
        <dbReference type="Proteomes" id="UP000297472"/>
    </source>
</evidence>
<accession>A0A4Y8JY26</accession>
<dbReference type="InterPro" id="IPR011991">
    <property type="entry name" value="ArsR-like_HTH"/>
</dbReference>
<protein>
    <submittedName>
        <fullName evidence="7">IclR family transcriptional regulator</fullName>
    </submittedName>
</protein>
<dbReference type="InterPro" id="IPR005471">
    <property type="entry name" value="Tscrpt_reg_IclR_N"/>
</dbReference>
<reference evidence="7 8" key="1">
    <citation type="submission" date="2019-03" db="EMBL/GenBank/DDBJ databases">
        <title>Genomics of glacier-inhabiting Cryobacterium strains.</title>
        <authorList>
            <person name="Liu Q."/>
            <person name="Xin Y.-H."/>
        </authorList>
    </citation>
    <scope>NUCLEOTIDE SEQUENCE [LARGE SCALE GENOMIC DNA]</scope>
    <source>
        <strain evidence="7 8">TMT1-51</strain>
    </source>
</reference>
<dbReference type="Gene3D" id="3.30.450.40">
    <property type="match status" value="1"/>
</dbReference>
<proteinExistence type="predicted"/>
<dbReference type="InterPro" id="IPR014757">
    <property type="entry name" value="Tscrpt_reg_IclR_C"/>
</dbReference>
<evidence type="ECO:0000313" key="7">
    <source>
        <dbReference type="EMBL" id="TFD32721.1"/>
    </source>
</evidence>
<dbReference type="SUPFAM" id="SSF55781">
    <property type="entry name" value="GAF domain-like"/>
    <property type="match status" value="1"/>
</dbReference>
<organism evidence="7 8">
    <name type="scientific">Cryobacterium cryoconiti</name>
    <dbReference type="NCBI Taxonomy" id="1259239"/>
    <lineage>
        <taxon>Bacteria</taxon>
        <taxon>Bacillati</taxon>
        <taxon>Actinomycetota</taxon>
        <taxon>Actinomycetes</taxon>
        <taxon>Micrococcales</taxon>
        <taxon>Microbacteriaceae</taxon>
        <taxon>Cryobacterium</taxon>
    </lineage>
</organism>
<feature type="domain" description="IclR-ED" evidence="6">
    <location>
        <begin position="118"/>
        <end position="280"/>
    </location>
</feature>
<dbReference type="InterPro" id="IPR036390">
    <property type="entry name" value="WH_DNA-bd_sf"/>
</dbReference>
<dbReference type="PANTHER" id="PTHR30136:SF24">
    <property type="entry name" value="HTH-TYPE TRANSCRIPTIONAL REPRESSOR ALLR"/>
    <property type="match status" value="1"/>
</dbReference>
<evidence type="ECO:0000256" key="4">
    <source>
        <dbReference type="SAM" id="MobiDB-lite"/>
    </source>
</evidence>
<name>A0A4Y8JY26_9MICO</name>
<dbReference type="Proteomes" id="UP000297472">
    <property type="component" value="Unassembled WGS sequence"/>
</dbReference>
<feature type="compositionally biased region" description="Polar residues" evidence="4">
    <location>
        <begin position="41"/>
        <end position="57"/>
    </location>
</feature>
<gene>
    <name evidence="7" type="ORF">E3T49_04240</name>
</gene>
<feature type="domain" description="HTH iclR-type" evidence="5">
    <location>
        <begin position="56"/>
        <end position="117"/>
    </location>
</feature>
<dbReference type="PROSITE" id="PS51078">
    <property type="entry name" value="ICLR_ED"/>
    <property type="match status" value="1"/>
</dbReference>
<dbReference type="InterPro" id="IPR050707">
    <property type="entry name" value="HTH_MetabolicPath_Reg"/>
</dbReference>
<keyword evidence="2" id="KW-0238">DNA-binding</keyword>
<keyword evidence="8" id="KW-1185">Reference proteome</keyword>
<evidence type="ECO:0000256" key="3">
    <source>
        <dbReference type="ARBA" id="ARBA00023163"/>
    </source>
</evidence>
<dbReference type="InterPro" id="IPR036388">
    <property type="entry name" value="WH-like_DNA-bd_sf"/>
</dbReference>
<dbReference type="SUPFAM" id="SSF46785">
    <property type="entry name" value="Winged helix' DNA-binding domain"/>
    <property type="match status" value="1"/>
</dbReference>
<keyword evidence="1" id="KW-0805">Transcription regulation</keyword>
<dbReference type="Pfam" id="PF09339">
    <property type="entry name" value="HTH_IclR"/>
    <property type="match status" value="1"/>
</dbReference>
<dbReference type="GO" id="GO:0003677">
    <property type="term" value="F:DNA binding"/>
    <property type="evidence" value="ECO:0007669"/>
    <property type="project" value="UniProtKB-KW"/>
</dbReference>
<keyword evidence="3" id="KW-0804">Transcription</keyword>
<comment type="caution">
    <text evidence="7">The sequence shown here is derived from an EMBL/GenBank/DDBJ whole genome shotgun (WGS) entry which is preliminary data.</text>
</comment>
<dbReference type="EMBL" id="SOHA01000006">
    <property type="protein sequence ID" value="TFD32721.1"/>
    <property type="molecule type" value="Genomic_DNA"/>
</dbReference>
<dbReference type="PANTHER" id="PTHR30136">
    <property type="entry name" value="HELIX-TURN-HELIX TRANSCRIPTIONAL REGULATOR, ICLR FAMILY"/>
    <property type="match status" value="1"/>
</dbReference>
<evidence type="ECO:0000256" key="1">
    <source>
        <dbReference type="ARBA" id="ARBA00023015"/>
    </source>
</evidence>
<dbReference type="InterPro" id="IPR029016">
    <property type="entry name" value="GAF-like_dom_sf"/>
</dbReference>